<proteinExistence type="predicted"/>
<dbReference type="EMBL" id="GGEC01006387">
    <property type="protein sequence ID" value="MBW86870.1"/>
    <property type="molecule type" value="Transcribed_RNA"/>
</dbReference>
<evidence type="ECO:0000313" key="1">
    <source>
        <dbReference type="EMBL" id="MBW86870.1"/>
    </source>
</evidence>
<sequence>MTEVLRERGASVPMGITGSTFGLLSRPCLADFT</sequence>
<accession>A0A2P2J093</accession>
<protein>
    <submittedName>
        <fullName evidence="1">Uncharacterized protein</fullName>
    </submittedName>
</protein>
<organism evidence="1">
    <name type="scientific">Rhizophora mucronata</name>
    <name type="common">Asiatic mangrove</name>
    <dbReference type="NCBI Taxonomy" id="61149"/>
    <lineage>
        <taxon>Eukaryota</taxon>
        <taxon>Viridiplantae</taxon>
        <taxon>Streptophyta</taxon>
        <taxon>Embryophyta</taxon>
        <taxon>Tracheophyta</taxon>
        <taxon>Spermatophyta</taxon>
        <taxon>Magnoliopsida</taxon>
        <taxon>eudicotyledons</taxon>
        <taxon>Gunneridae</taxon>
        <taxon>Pentapetalae</taxon>
        <taxon>rosids</taxon>
        <taxon>fabids</taxon>
        <taxon>Malpighiales</taxon>
        <taxon>Rhizophoraceae</taxon>
        <taxon>Rhizophora</taxon>
    </lineage>
</organism>
<name>A0A2P2J093_RHIMU</name>
<reference evidence="1" key="1">
    <citation type="submission" date="2018-02" db="EMBL/GenBank/DDBJ databases">
        <title>Rhizophora mucronata_Transcriptome.</title>
        <authorList>
            <person name="Meera S.P."/>
            <person name="Sreeshan A."/>
            <person name="Augustine A."/>
        </authorList>
    </citation>
    <scope>NUCLEOTIDE SEQUENCE</scope>
    <source>
        <tissue evidence="1">Leaf</tissue>
    </source>
</reference>
<dbReference type="AlphaFoldDB" id="A0A2P2J093"/>